<protein>
    <recommendedName>
        <fullName evidence="5">MucBP domain-containing protein</fullName>
    </recommendedName>
</protein>
<comment type="caution">
    <text evidence="3">The sequence shown here is derived from an EMBL/GenBank/DDBJ whole genome shotgun (WGS) entry which is preliminary data.</text>
</comment>
<sequence length="1006" mass="110788">MNKGKGLALLLGCLVISSLVYKQVNFSLIKAEKTTSNQITMDEKQPATNSTHEVVQGPENRAVSSKRKDTFLDLLESDKWRREPDDGEPEEMFRRKQSFMARSEAKELDVTGAFGGNLFDQFVRIGNPSGNPGDTQYYLGSEMKPNLQMFYQGIGNQSNLFGILEESSVGWTKDSLLNSSPVILSQTDASGTKVIDALSINGHGNLADTTNQPSLIENIRFYGIRDEFSLLYYTTYSKMVYEIRNNPAVRSANMFDYHLRVESISGVDPNGATIVGTRVTNIGAKSLPGLSLGGKYHVEPQKVTTSGGGENIPQSKPVTFLDSNRGLIFTTSTLDPKHEIKVRFYFDTPSKPKSWSVGQLNDGGHLEQFYDARYSGFTGPASPGQEKNNAGFDAVAYSNEIRQANGIKEPYKTAVYVKNDPADLAPGESTLYSYRVLSSLLISETPEIALDEDESSYFGGSHTITGTTMHYNDKSKNIEILYALNPDGPFTSGTIVKNDTPGSDIPWSVVIPQSALKLQDQKVYLKAVAKDLGNKESDILFQNVVYNTPPVITIPNPNNWYFNGSSYTFSGTWSEAERETVSLYYSLDGGLPEAIAKNLPNPGGNQPFTKEISAAKLGNESHTISVWAEDARGGLSKEVTWTIGPHTMPELSASLAIDKTEIDEGQSVLFTSTFKNSAAEPSVWDQVVYETTEVFPENVEVDTASVTLNNQKVTGKVTFANGKLSVELGKVDPGIEMQLTYTVVSKIGTPPISAPIKVDQAYKVSGITADATKKEQTSGAVKSFTINPRIASVEILYLEVGTNEALKTGASLSGQIGDLTDPIQLELIEGYELTQVFFDDKEQLPLPTAPFKVNYGTVKQVKFYYEGRLRFKTVPDSFDFGIQAGFIESKRFKPQIKGQNLIISDTRREKQGWSLKAKITDPLKNAEGVLMTDVIKYNNGGKEELVLNETDMVIYQHKDTTKHEYDLTKENWLKNDEGFILDVKAGGLKALGKYHAELELTLEDAK</sequence>
<evidence type="ECO:0000313" key="4">
    <source>
        <dbReference type="Proteomes" id="UP000195139"/>
    </source>
</evidence>
<feature type="compositionally biased region" description="Polar residues" evidence="1">
    <location>
        <begin position="41"/>
        <end position="53"/>
    </location>
</feature>
<organism evidence="3">
    <name type="scientific">Candidatus Enterococcus mansonii</name>
    <dbReference type="NCBI Taxonomy" id="1834181"/>
    <lineage>
        <taxon>Bacteria</taxon>
        <taxon>Bacillati</taxon>
        <taxon>Bacillota</taxon>
        <taxon>Bacilli</taxon>
        <taxon>Lactobacillales</taxon>
        <taxon>Enterococcaceae</taxon>
        <taxon>Enterococcus</taxon>
    </lineage>
</organism>
<reference evidence="2 4" key="2">
    <citation type="submission" date="2018-07" db="EMBL/GenBank/DDBJ databases">
        <title>The Genome Sequence of Enterococcus sp. DIV0659b.</title>
        <authorList>
            <consortium name="The Broad Institute Genomics Platform"/>
            <consortium name="The Broad Institute Genomic Center for Infectious Diseases"/>
            <person name="Earl A."/>
            <person name="Manson A."/>
            <person name="Schwartman J."/>
            <person name="Gilmore M."/>
            <person name="Abouelleil A."/>
            <person name="Cao P."/>
            <person name="Chapman S."/>
            <person name="Cusick C."/>
            <person name="Shea T."/>
            <person name="Young S."/>
            <person name="Neafsey D."/>
            <person name="Nusbaum C."/>
            <person name="Birren B."/>
        </authorList>
    </citation>
    <scope>NUCLEOTIDE SEQUENCE [LARGE SCALE GENOMIC DNA]</scope>
    <source>
        <strain evidence="2 4">4G2_DIV0659</strain>
    </source>
</reference>
<evidence type="ECO:0000313" key="3">
    <source>
        <dbReference type="EMBL" id="OTO07829.1"/>
    </source>
</evidence>
<dbReference type="EMBL" id="NGLE01000003">
    <property type="protein sequence ID" value="OTO07829.1"/>
    <property type="molecule type" value="Genomic_DNA"/>
</dbReference>
<dbReference type="RefSeq" id="WP_086330985.1">
    <property type="nucleotide sequence ID" value="NZ_NGLE02000001.1"/>
</dbReference>
<dbReference type="EMBL" id="NGLE02000001">
    <property type="protein sequence ID" value="MEI5993789.1"/>
    <property type="molecule type" value="Genomic_DNA"/>
</dbReference>
<dbReference type="OrthoDB" id="2193809at2"/>
<evidence type="ECO:0000256" key="1">
    <source>
        <dbReference type="SAM" id="MobiDB-lite"/>
    </source>
</evidence>
<accession>A0A242CCD9</accession>
<dbReference type="AlphaFoldDB" id="A0A242CCD9"/>
<evidence type="ECO:0008006" key="5">
    <source>
        <dbReference type="Google" id="ProtNLM"/>
    </source>
</evidence>
<dbReference type="Proteomes" id="UP000195139">
    <property type="component" value="Unassembled WGS sequence"/>
</dbReference>
<keyword evidence="4" id="KW-1185">Reference proteome</keyword>
<proteinExistence type="predicted"/>
<reference evidence="3" key="1">
    <citation type="submission" date="2017-05" db="EMBL/GenBank/DDBJ databases">
        <title>The Genome Sequence of Enterococcus sp. 4G2_DIV0659.</title>
        <authorList>
            <consortium name="The Broad Institute Genomics Platform"/>
            <consortium name="The Broad Institute Genomic Center for Infectious Diseases"/>
            <person name="Earl A."/>
            <person name="Manson A."/>
            <person name="Schwartman J."/>
            <person name="Gilmore M."/>
            <person name="Abouelleil A."/>
            <person name="Cao P."/>
            <person name="Chapman S."/>
            <person name="Cusick C."/>
            <person name="Shea T."/>
            <person name="Young S."/>
            <person name="Neafsey D."/>
            <person name="Nusbaum C."/>
            <person name="Birren B."/>
        </authorList>
    </citation>
    <scope>NUCLEOTIDE SEQUENCE [LARGE SCALE GENOMIC DNA]</scope>
    <source>
        <strain evidence="3">4G2_DIV0659</strain>
    </source>
</reference>
<name>A0A242CCD9_9ENTE</name>
<feature type="region of interest" description="Disordered" evidence="1">
    <location>
        <begin position="41"/>
        <end position="62"/>
    </location>
</feature>
<gene>
    <name evidence="2" type="ORF">A5880_001336</name>
    <name evidence="3" type="ORF">A5880_002099</name>
</gene>
<evidence type="ECO:0000313" key="2">
    <source>
        <dbReference type="EMBL" id="MEI5993789.1"/>
    </source>
</evidence>